<reference evidence="2 3" key="1">
    <citation type="submission" date="2024-02" db="EMBL/GenBank/DDBJ databases">
        <title>A nitrogen-fixing paenibacillus bacterium.</title>
        <authorList>
            <person name="Zhang W.L."/>
            <person name="Chen S.F."/>
        </authorList>
    </citation>
    <scope>NUCLEOTIDE SEQUENCE [LARGE SCALE GENOMIC DNA]</scope>
    <source>
        <strain evidence="2 3">M1</strain>
    </source>
</reference>
<dbReference type="GO" id="GO:0032259">
    <property type="term" value="P:methylation"/>
    <property type="evidence" value="ECO:0007669"/>
    <property type="project" value="UniProtKB-KW"/>
</dbReference>
<dbReference type="InterPro" id="IPR013216">
    <property type="entry name" value="Methyltransf_11"/>
</dbReference>
<dbReference type="CDD" id="cd02440">
    <property type="entry name" value="AdoMet_MTases"/>
    <property type="match status" value="1"/>
</dbReference>
<dbReference type="RefSeq" id="WP_331845470.1">
    <property type="nucleotide sequence ID" value="NZ_JAZHPZ010000002.1"/>
</dbReference>
<sequence>MDKLVMDEAKMKRLTERMKGQMNISWAKEALMLKRFGVEDGQSILEIGSGPGFITDRLAEMYPSSPVTAVEIEPYFAAYARSHLIPKWGERVHVVEDDVTEPRNLPSGQYDVAIARLVFQHLSAPEAAASQLYRLLKPGGKLIVLDVDDAVWGIVDPLIPELGFILNQHAKEQSAEGGDRFIGRKLWRILRGAGFVQLDLQMIASHSDELGLEAFVPQTDPEEMRTMVNSGFITERELESAQAAIRNFLNLPDAYALLLMLAFYGEKPHSRN</sequence>
<protein>
    <submittedName>
        <fullName evidence="2">Methyltransferase domain-containing protein</fullName>
    </submittedName>
</protein>
<keyword evidence="2" id="KW-0808">Transferase</keyword>
<proteinExistence type="predicted"/>
<dbReference type="SUPFAM" id="SSF53335">
    <property type="entry name" value="S-adenosyl-L-methionine-dependent methyltransferases"/>
    <property type="match status" value="1"/>
</dbReference>
<accession>A0ABU7VPA4</accession>
<dbReference type="Pfam" id="PF08241">
    <property type="entry name" value="Methyltransf_11"/>
    <property type="match status" value="1"/>
</dbReference>
<name>A0ABU7VPA4_9BACL</name>
<evidence type="ECO:0000313" key="2">
    <source>
        <dbReference type="EMBL" id="MEF2965233.1"/>
    </source>
</evidence>
<dbReference type="GO" id="GO:0008168">
    <property type="term" value="F:methyltransferase activity"/>
    <property type="evidence" value="ECO:0007669"/>
    <property type="project" value="UniProtKB-KW"/>
</dbReference>
<evidence type="ECO:0000313" key="3">
    <source>
        <dbReference type="Proteomes" id="UP001306950"/>
    </source>
</evidence>
<dbReference type="EMBL" id="JAZHPZ010000002">
    <property type="protein sequence ID" value="MEF2965233.1"/>
    <property type="molecule type" value="Genomic_DNA"/>
</dbReference>
<evidence type="ECO:0000259" key="1">
    <source>
        <dbReference type="Pfam" id="PF08241"/>
    </source>
</evidence>
<comment type="caution">
    <text evidence="2">The sequence shown here is derived from an EMBL/GenBank/DDBJ whole genome shotgun (WGS) entry which is preliminary data.</text>
</comment>
<dbReference type="Proteomes" id="UP001306950">
    <property type="component" value="Unassembled WGS sequence"/>
</dbReference>
<dbReference type="InterPro" id="IPR029063">
    <property type="entry name" value="SAM-dependent_MTases_sf"/>
</dbReference>
<organism evidence="2 3">
    <name type="scientific">Paenibacillus haidiansis</name>
    <dbReference type="NCBI Taxonomy" id="1574488"/>
    <lineage>
        <taxon>Bacteria</taxon>
        <taxon>Bacillati</taxon>
        <taxon>Bacillota</taxon>
        <taxon>Bacilli</taxon>
        <taxon>Bacillales</taxon>
        <taxon>Paenibacillaceae</taxon>
        <taxon>Paenibacillus</taxon>
    </lineage>
</organism>
<gene>
    <name evidence="2" type="ORF">V3851_05250</name>
</gene>
<dbReference type="PANTHER" id="PTHR43861">
    <property type="entry name" value="TRANS-ACONITATE 2-METHYLTRANSFERASE-RELATED"/>
    <property type="match status" value="1"/>
</dbReference>
<keyword evidence="3" id="KW-1185">Reference proteome</keyword>
<keyword evidence="2" id="KW-0489">Methyltransferase</keyword>
<dbReference type="Gene3D" id="3.40.50.150">
    <property type="entry name" value="Vaccinia Virus protein VP39"/>
    <property type="match status" value="1"/>
</dbReference>
<dbReference type="PANTHER" id="PTHR43861:SF1">
    <property type="entry name" value="TRANS-ACONITATE 2-METHYLTRANSFERASE"/>
    <property type="match status" value="1"/>
</dbReference>
<feature type="domain" description="Methyltransferase type 11" evidence="1">
    <location>
        <begin position="45"/>
        <end position="144"/>
    </location>
</feature>